<dbReference type="InterPro" id="IPR003772">
    <property type="entry name" value="YceD"/>
</dbReference>
<evidence type="ECO:0000256" key="6">
    <source>
        <dbReference type="SAM" id="MobiDB-lite"/>
    </source>
</evidence>
<comment type="function">
    <text evidence="1">Plays a role in synthesis, processing and/or stability of 23S rRNA.</text>
</comment>
<dbReference type="PANTHER" id="PTHR38099">
    <property type="entry name" value="LARGE RIBOSOMAL RNA SUBUNIT ACCUMULATION PROTEIN YCED"/>
    <property type="match status" value="1"/>
</dbReference>
<sequence length="180" mass="20315">MSIPPSTAALPKSVDARKLVQREQQLIGTLPHESLERLNAAVESIDGDIRAELQFGRNLQGHLTVSGKLHCQVQLECQRCLQPMPEQVEAEFHWGIVWSEEQGKALPKDLDPVVQDSDELNLYQVLEDEILLNLPMVAYHEQECVARDRFQFGEESAEAGEQRENPFKVLEQLKGSSNKS</sequence>
<evidence type="ECO:0000256" key="2">
    <source>
        <dbReference type="ARBA" id="ARBA00010740"/>
    </source>
</evidence>
<gene>
    <name evidence="7" type="ORF">SAMN04487965_0358</name>
</gene>
<dbReference type="RefSeq" id="WP_073270850.1">
    <property type="nucleotide sequence ID" value="NZ_FQVA01000001.1"/>
</dbReference>
<evidence type="ECO:0000313" key="7">
    <source>
        <dbReference type="EMBL" id="SHE65423.1"/>
    </source>
</evidence>
<protein>
    <recommendedName>
        <fullName evidence="3">Large ribosomal RNA subunit accumulation protein YceD</fullName>
    </recommendedName>
    <alternativeName>
        <fullName evidence="5">23S rRNA accumulation protein YceD</fullName>
    </alternativeName>
</protein>
<evidence type="ECO:0000256" key="5">
    <source>
        <dbReference type="ARBA" id="ARBA00031841"/>
    </source>
</evidence>
<accession>A0A1M4V974</accession>
<dbReference type="GO" id="GO:0005829">
    <property type="term" value="C:cytosol"/>
    <property type="evidence" value="ECO:0007669"/>
    <property type="project" value="TreeGrafter"/>
</dbReference>
<dbReference type="InterPro" id="IPR039255">
    <property type="entry name" value="YceD_bac"/>
</dbReference>
<dbReference type="Pfam" id="PF02620">
    <property type="entry name" value="YceD"/>
    <property type="match status" value="1"/>
</dbReference>
<dbReference type="GO" id="GO:0042254">
    <property type="term" value="P:ribosome biogenesis"/>
    <property type="evidence" value="ECO:0007669"/>
    <property type="project" value="UniProtKB-KW"/>
</dbReference>
<dbReference type="OrthoDB" id="9786771at2"/>
<evidence type="ECO:0000256" key="4">
    <source>
        <dbReference type="ARBA" id="ARBA00022517"/>
    </source>
</evidence>
<dbReference type="STRING" id="494016.SAMN04487965_0358"/>
<evidence type="ECO:0000313" key="8">
    <source>
        <dbReference type="Proteomes" id="UP000184170"/>
    </source>
</evidence>
<keyword evidence="8" id="KW-1185">Reference proteome</keyword>
<dbReference type="EMBL" id="FQVA01000001">
    <property type="protein sequence ID" value="SHE65423.1"/>
    <property type="molecule type" value="Genomic_DNA"/>
</dbReference>
<keyword evidence="4" id="KW-0690">Ribosome biogenesis</keyword>
<name>A0A1M4V974_9GAMM</name>
<comment type="similarity">
    <text evidence="2">Belongs to the DUF177 domain family.</text>
</comment>
<evidence type="ECO:0000256" key="3">
    <source>
        <dbReference type="ARBA" id="ARBA00015716"/>
    </source>
</evidence>
<dbReference type="Proteomes" id="UP000184170">
    <property type="component" value="Unassembled WGS sequence"/>
</dbReference>
<feature type="region of interest" description="Disordered" evidence="6">
    <location>
        <begin position="155"/>
        <end position="180"/>
    </location>
</feature>
<reference evidence="8" key="1">
    <citation type="submission" date="2016-11" db="EMBL/GenBank/DDBJ databases">
        <authorList>
            <person name="Varghese N."/>
            <person name="Submissions S."/>
        </authorList>
    </citation>
    <scope>NUCLEOTIDE SEQUENCE [LARGE SCALE GENOMIC DNA]</scope>
    <source>
        <strain evidence="8">CGMCC 1.7063</strain>
    </source>
</reference>
<organism evidence="7 8">
    <name type="scientific">Microbulbifer donghaiensis</name>
    <dbReference type="NCBI Taxonomy" id="494016"/>
    <lineage>
        <taxon>Bacteria</taxon>
        <taxon>Pseudomonadati</taxon>
        <taxon>Pseudomonadota</taxon>
        <taxon>Gammaproteobacteria</taxon>
        <taxon>Cellvibrionales</taxon>
        <taxon>Microbulbiferaceae</taxon>
        <taxon>Microbulbifer</taxon>
    </lineage>
</organism>
<dbReference type="AlphaFoldDB" id="A0A1M4V974"/>
<evidence type="ECO:0000256" key="1">
    <source>
        <dbReference type="ARBA" id="ARBA00002868"/>
    </source>
</evidence>
<proteinExistence type="inferred from homology"/>
<dbReference type="PANTHER" id="PTHR38099:SF1">
    <property type="entry name" value="LARGE RIBOSOMAL RNA SUBUNIT ACCUMULATION PROTEIN YCED"/>
    <property type="match status" value="1"/>
</dbReference>